<dbReference type="PROSITE" id="PS50011">
    <property type="entry name" value="PROTEIN_KINASE_DOM"/>
    <property type="match status" value="1"/>
</dbReference>
<organism evidence="3 4">
    <name type="scientific">Pterulicium gracile</name>
    <dbReference type="NCBI Taxonomy" id="1884261"/>
    <lineage>
        <taxon>Eukaryota</taxon>
        <taxon>Fungi</taxon>
        <taxon>Dikarya</taxon>
        <taxon>Basidiomycota</taxon>
        <taxon>Agaricomycotina</taxon>
        <taxon>Agaricomycetes</taxon>
        <taxon>Agaricomycetidae</taxon>
        <taxon>Agaricales</taxon>
        <taxon>Pleurotineae</taxon>
        <taxon>Pterulaceae</taxon>
        <taxon>Pterulicium</taxon>
    </lineage>
</organism>
<dbReference type="OrthoDB" id="3054763at2759"/>
<dbReference type="AlphaFoldDB" id="A0A5C3QN03"/>
<keyword evidence="4" id="KW-1185">Reference proteome</keyword>
<reference evidence="3 4" key="1">
    <citation type="journal article" date="2019" name="Nat. Ecol. Evol.">
        <title>Megaphylogeny resolves global patterns of mushroom evolution.</title>
        <authorList>
            <person name="Varga T."/>
            <person name="Krizsan K."/>
            <person name="Foldi C."/>
            <person name="Dima B."/>
            <person name="Sanchez-Garcia M."/>
            <person name="Sanchez-Ramirez S."/>
            <person name="Szollosi G.J."/>
            <person name="Szarkandi J.G."/>
            <person name="Papp V."/>
            <person name="Albert L."/>
            <person name="Andreopoulos W."/>
            <person name="Angelini C."/>
            <person name="Antonin V."/>
            <person name="Barry K.W."/>
            <person name="Bougher N.L."/>
            <person name="Buchanan P."/>
            <person name="Buyck B."/>
            <person name="Bense V."/>
            <person name="Catcheside P."/>
            <person name="Chovatia M."/>
            <person name="Cooper J."/>
            <person name="Damon W."/>
            <person name="Desjardin D."/>
            <person name="Finy P."/>
            <person name="Geml J."/>
            <person name="Haridas S."/>
            <person name="Hughes K."/>
            <person name="Justo A."/>
            <person name="Karasinski D."/>
            <person name="Kautmanova I."/>
            <person name="Kiss B."/>
            <person name="Kocsube S."/>
            <person name="Kotiranta H."/>
            <person name="LaButti K.M."/>
            <person name="Lechner B.E."/>
            <person name="Liimatainen K."/>
            <person name="Lipzen A."/>
            <person name="Lukacs Z."/>
            <person name="Mihaltcheva S."/>
            <person name="Morgado L.N."/>
            <person name="Niskanen T."/>
            <person name="Noordeloos M.E."/>
            <person name="Ohm R.A."/>
            <person name="Ortiz-Santana B."/>
            <person name="Ovrebo C."/>
            <person name="Racz N."/>
            <person name="Riley R."/>
            <person name="Savchenko A."/>
            <person name="Shiryaev A."/>
            <person name="Soop K."/>
            <person name="Spirin V."/>
            <person name="Szebenyi C."/>
            <person name="Tomsovsky M."/>
            <person name="Tulloss R.E."/>
            <person name="Uehling J."/>
            <person name="Grigoriev I.V."/>
            <person name="Vagvolgyi C."/>
            <person name="Papp T."/>
            <person name="Martin F.M."/>
            <person name="Miettinen O."/>
            <person name="Hibbett D.S."/>
            <person name="Nagy L.G."/>
        </authorList>
    </citation>
    <scope>NUCLEOTIDE SEQUENCE [LARGE SCALE GENOMIC DNA]</scope>
    <source>
        <strain evidence="3 4">CBS 309.79</strain>
    </source>
</reference>
<dbReference type="InterPro" id="IPR011009">
    <property type="entry name" value="Kinase-like_dom_sf"/>
</dbReference>
<sequence length="221" mass="24511">MLADFGLATTQRLDDVDCGSLPYMSPGKHKTLACRLPALRVRYSTAHTDLWALSIVLLDLITAHNAWSSASSIDPCFAQFLHDRNSAIGQWLRMTLGISKSANAVLMGLLDPNPLCRTGLERVRKEVERVETFFRGREKVLFRARETQMEARKEVSPESESRDGVARRHGVYPPSSGSFEACMLGGEELPRKAAISGYGYALEHHGRVVVNVAKYMSLFGV</sequence>
<name>A0A5C3QN03_9AGAR</name>
<dbReference type="STRING" id="1884261.A0A5C3QN03"/>
<evidence type="ECO:0000259" key="2">
    <source>
        <dbReference type="PROSITE" id="PS50011"/>
    </source>
</evidence>
<dbReference type="Proteomes" id="UP000305067">
    <property type="component" value="Unassembled WGS sequence"/>
</dbReference>
<feature type="compositionally biased region" description="Basic and acidic residues" evidence="1">
    <location>
        <begin position="152"/>
        <end position="166"/>
    </location>
</feature>
<proteinExistence type="predicted"/>
<evidence type="ECO:0000256" key="1">
    <source>
        <dbReference type="SAM" id="MobiDB-lite"/>
    </source>
</evidence>
<feature type="region of interest" description="Disordered" evidence="1">
    <location>
        <begin position="152"/>
        <end position="172"/>
    </location>
</feature>
<evidence type="ECO:0000313" key="4">
    <source>
        <dbReference type="Proteomes" id="UP000305067"/>
    </source>
</evidence>
<feature type="domain" description="Protein kinase" evidence="2">
    <location>
        <begin position="1"/>
        <end position="134"/>
    </location>
</feature>
<dbReference type="GO" id="GO:0005524">
    <property type="term" value="F:ATP binding"/>
    <property type="evidence" value="ECO:0007669"/>
    <property type="project" value="InterPro"/>
</dbReference>
<dbReference type="InterPro" id="IPR000719">
    <property type="entry name" value="Prot_kinase_dom"/>
</dbReference>
<dbReference type="Gene3D" id="1.10.510.10">
    <property type="entry name" value="Transferase(Phosphotransferase) domain 1"/>
    <property type="match status" value="1"/>
</dbReference>
<dbReference type="EMBL" id="ML178820">
    <property type="protein sequence ID" value="TFL03343.1"/>
    <property type="molecule type" value="Genomic_DNA"/>
</dbReference>
<evidence type="ECO:0000313" key="3">
    <source>
        <dbReference type="EMBL" id="TFL03343.1"/>
    </source>
</evidence>
<accession>A0A5C3QN03</accession>
<gene>
    <name evidence="3" type="ORF">BDV98DRAFT_591226</name>
</gene>
<dbReference type="GO" id="GO:0004672">
    <property type="term" value="F:protein kinase activity"/>
    <property type="evidence" value="ECO:0007669"/>
    <property type="project" value="InterPro"/>
</dbReference>
<dbReference type="SUPFAM" id="SSF56112">
    <property type="entry name" value="Protein kinase-like (PK-like)"/>
    <property type="match status" value="1"/>
</dbReference>
<protein>
    <recommendedName>
        <fullName evidence="2">Protein kinase domain-containing protein</fullName>
    </recommendedName>
</protein>